<dbReference type="AlphaFoldDB" id="A0A1S4ENG3"/>
<evidence type="ECO:0000313" key="2">
    <source>
        <dbReference type="RefSeq" id="XP_017303720.1"/>
    </source>
</evidence>
<keyword evidence="1" id="KW-1185">Reference proteome</keyword>
<dbReference type="Proteomes" id="UP000079169">
    <property type="component" value="Unplaced"/>
</dbReference>
<protein>
    <submittedName>
        <fullName evidence="2">Extensin-2-like</fullName>
    </submittedName>
</protein>
<dbReference type="GeneID" id="108253726"/>
<name>A0A1S4ENG3_DIACI</name>
<dbReference type="KEGG" id="dci:108253726"/>
<gene>
    <name evidence="2" type="primary">LOC108253726</name>
</gene>
<organism evidence="1 2">
    <name type="scientific">Diaphorina citri</name>
    <name type="common">Asian citrus psyllid</name>
    <dbReference type="NCBI Taxonomy" id="121845"/>
    <lineage>
        <taxon>Eukaryota</taxon>
        <taxon>Metazoa</taxon>
        <taxon>Ecdysozoa</taxon>
        <taxon>Arthropoda</taxon>
        <taxon>Hexapoda</taxon>
        <taxon>Insecta</taxon>
        <taxon>Pterygota</taxon>
        <taxon>Neoptera</taxon>
        <taxon>Paraneoptera</taxon>
        <taxon>Hemiptera</taxon>
        <taxon>Sternorrhyncha</taxon>
        <taxon>Psylloidea</taxon>
        <taxon>Psyllidae</taxon>
        <taxon>Diaphorininae</taxon>
        <taxon>Diaphorina</taxon>
    </lineage>
</organism>
<reference evidence="2" key="1">
    <citation type="submission" date="2025-08" db="UniProtKB">
        <authorList>
            <consortium name="RefSeq"/>
        </authorList>
    </citation>
    <scope>IDENTIFICATION</scope>
</reference>
<accession>A0A1S4ENG3</accession>
<evidence type="ECO:0000313" key="1">
    <source>
        <dbReference type="Proteomes" id="UP000079169"/>
    </source>
</evidence>
<dbReference type="RefSeq" id="XP_017303720.1">
    <property type="nucleotide sequence ID" value="XM_017448231.1"/>
</dbReference>
<dbReference type="PaxDb" id="121845-A0A1S4ENG3"/>
<sequence>MTTAYALPEQPKLYPVEVPKPYALGEHLKSLPPPAQHYDTNHIVNDQDHAVHHNQLPTYGVRFSPNQTAVFAGYAPVPRASPKAFSYQPVITLANNIKSFYKLNQYAPFVVPPNQYYADNYLSNLLYPAPAQDPELPQVYKTYPPGAYPDAPTPVLPYNLSAYPTYDSTPAPPAYLSYNTPTPHAPLSLPPPEGLSLVQGVSKPYKDNAYLEPERSLFRPVLVYKKYST</sequence>
<proteinExistence type="predicted"/>